<sequence length="381" mass="37710">MSPLRTGCARRWIAVAALGSALLAGCEPAATDAGLTREHGGRPVGGAGSPTGAPPSASSTTGPGGPADAASTPAASSPAPTGGSPTAGDAGRTGTALAALALLRIKGRAPMTGYTRDEFGPAWKDVDRNGCDTRDDVLARDLDDPVRRDACVIASGTLHDPYTGTTIDFVRGVGTSQRVQIDHVVALGDAWQKGAQQWDAARRTAFANDPLELLAVDGPTNAQKGDGDAATWLPPRKAYRCAYVARQVAVKYTYGLWVTQAEHDAIARILAACPGQPLPAGSAVPPANPRAAAGASGTGATGGAGSSSAGSTGSEPGGGASGDSSSASGTGSTGSSSGGTAVYANCAAAWAAGAAPLHRGDPGYGPRLDRDGDGVACESRP</sequence>
<dbReference type="Pfam" id="PF05901">
    <property type="entry name" value="Excalibur"/>
    <property type="match status" value="1"/>
</dbReference>
<proteinExistence type="predicted"/>
<feature type="compositionally biased region" description="Low complexity" evidence="1">
    <location>
        <begin position="322"/>
        <end position="338"/>
    </location>
</feature>
<name>A0ABT7SG33_9CELL</name>
<comment type="caution">
    <text evidence="4">The sequence shown here is derived from an EMBL/GenBank/DDBJ whole genome shotgun (WGS) entry which is preliminary data.</text>
</comment>
<feature type="compositionally biased region" description="Gly residues" evidence="1">
    <location>
        <begin position="296"/>
        <end position="305"/>
    </location>
</feature>
<dbReference type="RefSeq" id="WP_289454941.1">
    <property type="nucleotide sequence ID" value="NZ_JAUCGQ010000001.1"/>
</dbReference>
<dbReference type="InterPro" id="IPR011089">
    <property type="entry name" value="GmrSD_C"/>
</dbReference>
<dbReference type="Pfam" id="PF07510">
    <property type="entry name" value="GmrSD_C"/>
    <property type="match status" value="1"/>
</dbReference>
<feature type="region of interest" description="Disordered" evidence="1">
    <location>
        <begin position="281"/>
        <end position="338"/>
    </location>
</feature>
<feature type="region of interest" description="Disordered" evidence="1">
    <location>
        <begin position="34"/>
        <end position="91"/>
    </location>
</feature>
<evidence type="ECO:0000256" key="1">
    <source>
        <dbReference type="SAM" id="MobiDB-lite"/>
    </source>
</evidence>
<dbReference type="SMART" id="SM00894">
    <property type="entry name" value="Excalibur"/>
    <property type="match status" value="1"/>
</dbReference>
<dbReference type="PROSITE" id="PS51257">
    <property type="entry name" value="PROKAR_LIPOPROTEIN"/>
    <property type="match status" value="1"/>
</dbReference>
<dbReference type="PANTHER" id="PTHR24094:SF15">
    <property type="entry name" value="AMP-DEPENDENT SYNTHETASE_LIGASE DOMAIN-CONTAINING PROTEIN-RELATED"/>
    <property type="match status" value="1"/>
</dbReference>
<gene>
    <name evidence="4" type="ORF">QRT04_09345</name>
</gene>
<dbReference type="PANTHER" id="PTHR24094">
    <property type="entry name" value="SECRETED PROTEIN"/>
    <property type="match status" value="1"/>
</dbReference>
<evidence type="ECO:0000313" key="4">
    <source>
        <dbReference type="EMBL" id="MDM7855135.1"/>
    </source>
</evidence>
<dbReference type="Proteomes" id="UP001529338">
    <property type="component" value="Unassembled WGS sequence"/>
</dbReference>
<evidence type="ECO:0000259" key="3">
    <source>
        <dbReference type="SMART" id="SM00894"/>
    </source>
</evidence>
<organism evidence="4 5">
    <name type="scientific">Cellulomonas alba</name>
    <dbReference type="NCBI Taxonomy" id="3053467"/>
    <lineage>
        <taxon>Bacteria</taxon>
        <taxon>Bacillati</taxon>
        <taxon>Actinomycetota</taxon>
        <taxon>Actinomycetes</taxon>
        <taxon>Micrococcales</taxon>
        <taxon>Cellulomonadaceae</taxon>
        <taxon>Cellulomonas</taxon>
    </lineage>
</organism>
<feature type="compositionally biased region" description="Low complexity" evidence="1">
    <location>
        <begin position="50"/>
        <end position="91"/>
    </location>
</feature>
<feature type="signal peptide" evidence="2">
    <location>
        <begin position="1"/>
        <end position="29"/>
    </location>
</feature>
<dbReference type="EMBL" id="JAUCGQ010000001">
    <property type="protein sequence ID" value="MDM7855135.1"/>
    <property type="molecule type" value="Genomic_DNA"/>
</dbReference>
<reference evidence="4 5" key="1">
    <citation type="submission" date="2023-06" db="EMBL/GenBank/DDBJ databases">
        <title>Cellulomonas sp. MW4 Whole genome sequence.</title>
        <authorList>
            <person name="Park S."/>
        </authorList>
    </citation>
    <scope>NUCLEOTIDE SEQUENCE [LARGE SCALE GENOMIC DNA]</scope>
    <source>
        <strain evidence="4 5">MW4</strain>
    </source>
</reference>
<keyword evidence="5" id="KW-1185">Reference proteome</keyword>
<feature type="domain" description="Excalibur calcium-binding" evidence="3">
    <location>
        <begin position="342"/>
        <end position="378"/>
    </location>
</feature>
<feature type="chain" id="PRO_5047295842" evidence="2">
    <location>
        <begin position="30"/>
        <end position="381"/>
    </location>
</feature>
<feature type="region of interest" description="Disordered" evidence="1">
    <location>
        <begin position="355"/>
        <end position="381"/>
    </location>
</feature>
<evidence type="ECO:0000256" key="2">
    <source>
        <dbReference type="SAM" id="SignalP"/>
    </source>
</evidence>
<keyword evidence="2" id="KW-0732">Signal</keyword>
<dbReference type="InterPro" id="IPR008613">
    <property type="entry name" value="Excalibur_Ca-bd_domain"/>
</dbReference>
<evidence type="ECO:0000313" key="5">
    <source>
        <dbReference type="Proteomes" id="UP001529338"/>
    </source>
</evidence>
<feature type="compositionally biased region" description="Basic and acidic residues" evidence="1">
    <location>
        <begin position="367"/>
        <end position="381"/>
    </location>
</feature>
<accession>A0ABT7SG33</accession>
<protein>
    <submittedName>
        <fullName evidence="4">Excalibur calcium-binding domain-containing protein</fullName>
    </submittedName>
</protein>